<keyword evidence="4" id="KW-1185">Reference proteome</keyword>
<accession>A0ABT8B1E8</accession>
<feature type="signal peptide" evidence="2">
    <location>
        <begin position="1"/>
        <end position="19"/>
    </location>
</feature>
<reference evidence="3" key="1">
    <citation type="journal article" date="2014" name="Int. J. Syst. Evol. Microbiol.">
        <title>Complete genome of a new Firmicutes species belonging to the dominant human colonic microbiota ('Ruminococcus bicirculans') reveals two chromosomes and a selective capacity to utilize plant glucans.</title>
        <authorList>
            <consortium name="NISC Comparative Sequencing Program"/>
            <person name="Wegmann U."/>
            <person name="Louis P."/>
            <person name="Goesmann A."/>
            <person name="Henrissat B."/>
            <person name="Duncan S.H."/>
            <person name="Flint H.J."/>
        </authorList>
    </citation>
    <scope>NUCLEOTIDE SEQUENCE</scope>
    <source>
        <strain evidence="3">CECT 7703</strain>
    </source>
</reference>
<evidence type="ECO:0008006" key="5">
    <source>
        <dbReference type="Google" id="ProtNLM"/>
    </source>
</evidence>
<evidence type="ECO:0000256" key="2">
    <source>
        <dbReference type="SAM" id="SignalP"/>
    </source>
</evidence>
<feature type="region of interest" description="Disordered" evidence="1">
    <location>
        <begin position="20"/>
        <end position="47"/>
    </location>
</feature>
<evidence type="ECO:0000256" key="1">
    <source>
        <dbReference type="SAM" id="MobiDB-lite"/>
    </source>
</evidence>
<feature type="chain" id="PRO_5046548839" description="DUF3106 domain-containing protein" evidence="2">
    <location>
        <begin position="20"/>
        <end position="115"/>
    </location>
</feature>
<organism evidence="3 4">
    <name type="scientific">Chitinimonas viridis</name>
    <dbReference type="NCBI Taxonomy" id="664880"/>
    <lineage>
        <taxon>Bacteria</taxon>
        <taxon>Pseudomonadati</taxon>
        <taxon>Pseudomonadota</taxon>
        <taxon>Betaproteobacteria</taxon>
        <taxon>Neisseriales</taxon>
        <taxon>Chitinibacteraceae</taxon>
        <taxon>Chitinimonas</taxon>
    </lineage>
</organism>
<evidence type="ECO:0000313" key="3">
    <source>
        <dbReference type="EMBL" id="MDN3575540.1"/>
    </source>
</evidence>
<dbReference type="Proteomes" id="UP001180081">
    <property type="component" value="Unassembled WGS sequence"/>
</dbReference>
<comment type="caution">
    <text evidence="3">The sequence shown here is derived from an EMBL/GenBank/DDBJ whole genome shotgun (WGS) entry which is preliminary data.</text>
</comment>
<feature type="compositionally biased region" description="Pro residues" evidence="1">
    <location>
        <begin position="102"/>
        <end position="115"/>
    </location>
</feature>
<dbReference type="EMBL" id="JAUFPU010000002">
    <property type="protein sequence ID" value="MDN3575540.1"/>
    <property type="molecule type" value="Genomic_DNA"/>
</dbReference>
<feature type="compositionally biased region" description="Basic and acidic residues" evidence="1">
    <location>
        <begin position="28"/>
        <end position="47"/>
    </location>
</feature>
<protein>
    <recommendedName>
        <fullName evidence="5">DUF3106 domain-containing protein</fullName>
    </recommendedName>
</protein>
<keyword evidence="2" id="KW-0732">Signal</keyword>
<reference evidence="3" key="2">
    <citation type="submission" date="2023-06" db="EMBL/GenBank/DDBJ databases">
        <authorList>
            <person name="Lucena T."/>
            <person name="Sun Q."/>
        </authorList>
    </citation>
    <scope>NUCLEOTIDE SEQUENCE</scope>
    <source>
        <strain evidence="3">CECT 7703</strain>
    </source>
</reference>
<dbReference type="RefSeq" id="WP_290331195.1">
    <property type="nucleotide sequence ID" value="NZ_JAUFPU010000002.1"/>
</dbReference>
<name>A0ABT8B1E8_9NEIS</name>
<sequence length="115" mass="13189">MSRTAHLAILLLALPLAWAGPDAPAPARPERDHAQPRMEREHERFQHRQARIREALERGDLTPAEAALLRQRLEMRRERLERWRNLQERLREAARPETPAMVPAPPAGQPPATPP</sequence>
<proteinExistence type="predicted"/>
<feature type="region of interest" description="Disordered" evidence="1">
    <location>
        <begin position="90"/>
        <end position="115"/>
    </location>
</feature>
<evidence type="ECO:0000313" key="4">
    <source>
        <dbReference type="Proteomes" id="UP001180081"/>
    </source>
</evidence>
<gene>
    <name evidence="3" type="ORF">QWZ03_01980</name>
</gene>